<evidence type="ECO:0000313" key="2">
    <source>
        <dbReference type="EMBL" id="OXR47631.1"/>
    </source>
</evidence>
<feature type="chain" id="PRO_5013325519" evidence="1">
    <location>
        <begin position="29"/>
        <end position="142"/>
    </location>
</feature>
<keyword evidence="3" id="KW-1185">Reference proteome</keyword>
<feature type="signal peptide" evidence="1">
    <location>
        <begin position="1"/>
        <end position="28"/>
    </location>
</feature>
<protein>
    <submittedName>
        <fullName evidence="2">Uncharacterized protein</fullName>
    </submittedName>
</protein>
<comment type="caution">
    <text evidence="2">The sequence shown here is derived from an EMBL/GenBank/DDBJ whole genome shotgun (WGS) entry which is preliminary data.</text>
</comment>
<keyword evidence="1" id="KW-0732">Signal</keyword>
<dbReference type="RefSeq" id="WP_094024359.1">
    <property type="nucleotide sequence ID" value="NZ_NGAF01000001.1"/>
</dbReference>
<dbReference type="Proteomes" id="UP000215506">
    <property type="component" value="Unassembled WGS sequence"/>
</dbReference>
<evidence type="ECO:0000256" key="1">
    <source>
        <dbReference type="SAM" id="SignalP"/>
    </source>
</evidence>
<sequence length="142" mass="13940">MAVGMRRIGATAAAGALGSLLAVSVAGADVTGVRVDAGADGLRTGCPVTLTATVDTPVPDGGTVTFINSGGAVPGNGEPIAGTPVHHPENGTVTMAWTPKYAGRQNITAQQFKPGSYTSSSYVTVDVAGSGLNTGSSCLPLP</sequence>
<dbReference type="GO" id="GO:0005975">
    <property type="term" value="P:carbohydrate metabolic process"/>
    <property type="evidence" value="ECO:0007669"/>
    <property type="project" value="UniProtKB-ARBA"/>
</dbReference>
<organism evidence="2 3">
    <name type="scientific">Nocardia cerradoensis</name>
    <dbReference type="NCBI Taxonomy" id="85688"/>
    <lineage>
        <taxon>Bacteria</taxon>
        <taxon>Bacillati</taxon>
        <taxon>Actinomycetota</taxon>
        <taxon>Actinomycetes</taxon>
        <taxon>Mycobacteriales</taxon>
        <taxon>Nocardiaceae</taxon>
        <taxon>Nocardia</taxon>
    </lineage>
</organism>
<name>A0A231HF77_9NOCA</name>
<dbReference type="Gene3D" id="2.60.40.10">
    <property type="entry name" value="Immunoglobulins"/>
    <property type="match status" value="1"/>
</dbReference>
<evidence type="ECO:0000313" key="3">
    <source>
        <dbReference type="Proteomes" id="UP000215506"/>
    </source>
</evidence>
<accession>A0A231HF77</accession>
<dbReference type="EMBL" id="NGAF01000001">
    <property type="protein sequence ID" value="OXR47631.1"/>
    <property type="molecule type" value="Genomic_DNA"/>
</dbReference>
<proteinExistence type="predicted"/>
<dbReference type="AlphaFoldDB" id="A0A231HF77"/>
<gene>
    <name evidence="2" type="ORF">B7C42_00756</name>
</gene>
<dbReference type="InterPro" id="IPR013783">
    <property type="entry name" value="Ig-like_fold"/>
</dbReference>
<reference evidence="2 3" key="1">
    <citation type="submission" date="2017-07" db="EMBL/GenBank/DDBJ databases">
        <title>First draft Genome Sequence of Nocardia cerradoensis isolated from human infection.</title>
        <authorList>
            <person name="Carrasco G."/>
        </authorList>
    </citation>
    <scope>NUCLEOTIDE SEQUENCE [LARGE SCALE GENOMIC DNA]</scope>
    <source>
        <strain evidence="2 3">CNM20130759</strain>
    </source>
</reference>